<dbReference type="RefSeq" id="WP_146661364.1">
    <property type="nucleotide sequence ID" value="NZ_CP019791.1"/>
</dbReference>
<evidence type="ECO:0000256" key="1">
    <source>
        <dbReference type="ARBA" id="ARBA00022598"/>
    </source>
</evidence>
<reference evidence="4" key="1">
    <citation type="submission" date="2017-02" db="EMBL/GenBank/DDBJ databases">
        <title>Comparative genomics and description of representatives of a novel lineage of planctomycetes thriving in anoxic sediments.</title>
        <authorList>
            <person name="Spring S."/>
            <person name="Bunk B."/>
            <person name="Sproer C."/>
        </authorList>
    </citation>
    <scope>NUCLEOTIDE SEQUENCE [LARGE SCALE GENOMIC DNA]</scope>
    <source>
        <strain evidence="4">ST-NAGAB-D1</strain>
    </source>
</reference>
<dbReference type="AlphaFoldDB" id="A0A1U9NKG9"/>
<name>A0A1U9NKG9_9BACT</name>
<protein>
    <submittedName>
        <fullName evidence="3">Bifunctional protein BirA</fullName>
    </submittedName>
</protein>
<dbReference type="PANTHER" id="PTHR12835">
    <property type="entry name" value="BIOTIN PROTEIN LIGASE"/>
    <property type="match status" value="1"/>
</dbReference>
<dbReference type="EMBL" id="CP019791">
    <property type="protein sequence ID" value="AQT68399.1"/>
    <property type="molecule type" value="Genomic_DNA"/>
</dbReference>
<dbReference type="Pfam" id="PF03099">
    <property type="entry name" value="BPL_LplA_LipB"/>
    <property type="match status" value="1"/>
</dbReference>
<dbReference type="Gene3D" id="3.30.930.10">
    <property type="entry name" value="Bira Bifunctional Protein, Domain 2"/>
    <property type="match status" value="1"/>
</dbReference>
<dbReference type="PROSITE" id="PS51733">
    <property type="entry name" value="BPL_LPL_CATALYTIC"/>
    <property type="match status" value="1"/>
</dbReference>
<proteinExistence type="predicted"/>
<evidence type="ECO:0000313" key="4">
    <source>
        <dbReference type="Proteomes" id="UP000189674"/>
    </source>
</evidence>
<dbReference type="OrthoDB" id="9807064at2"/>
<evidence type="ECO:0000259" key="2">
    <source>
        <dbReference type="PROSITE" id="PS51733"/>
    </source>
</evidence>
<dbReference type="KEGG" id="alus:STSP2_01559"/>
<dbReference type="InterPro" id="IPR045864">
    <property type="entry name" value="aa-tRNA-synth_II/BPL/LPL"/>
</dbReference>
<dbReference type="STRING" id="1936003.STSP2_01559"/>
<gene>
    <name evidence="3" type="primary">birA</name>
    <name evidence="3" type="ORF">STSP2_01559</name>
</gene>
<keyword evidence="4" id="KW-1185">Reference proteome</keyword>
<dbReference type="GO" id="GO:0005737">
    <property type="term" value="C:cytoplasm"/>
    <property type="evidence" value="ECO:0007669"/>
    <property type="project" value="TreeGrafter"/>
</dbReference>
<accession>A0A1U9NKG9</accession>
<evidence type="ECO:0000313" key="3">
    <source>
        <dbReference type="EMBL" id="AQT68399.1"/>
    </source>
</evidence>
<organism evidence="3 4">
    <name type="scientific">Anaerohalosphaera lusitana</name>
    <dbReference type="NCBI Taxonomy" id="1936003"/>
    <lineage>
        <taxon>Bacteria</taxon>
        <taxon>Pseudomonadati</taxon>
        <taxon>Planctomycetota</taxon>
        <taxon>Phycisphaerae</taxon>
        <taxon>Sedimentisphaerales</taxon>
        <taxon>Anaerohalosphaeraceae</taxon>
        <taxon>Anaerohalosphaera</taxon>
    </lineage>
</organism>
<dbReference type="Proteomes" id="UP000189674">
    <property type="component" value="Chromosome"/>
</dbReference>
<dbReference type="InterPro" id="IPR004408">
    <property type="entry name" value="Biotin_CoA_COase_ligase"/>
</dbReference>
<dbReference type="PANTHER" id="PTHR12835:SF5">
    <property type="entry name" value="BIOTIN--PROTEIN LIGASE"/>
    <property type="match status" value="1"/>
</dbReference>
<dbReference type="InterPro" id="IPR004143">
    <property type="entry name" value="BPL_LPL_catalytic"/>
</dbReference>
<feature type="domain" description="BPL/LPL catalytic" evidence="2">
    <location>
        <begin position="14"/>
        <end position="203"/>
    </location>
</feature>
<dbReference type="GO" id="GO:0004077">
    <property type="term" value="F:biotin--[biotin carboxyl-carrier protein] ligase activity"/>
    <property type="evidence" value="ECO:0007669"/>
    <property type="project" value="InterPro"/>
</dbReference>
<dbReference type="SUPFAM" id="SSF55681">
    <property type="entry name" value="Class II aaRS and biotin synthetases"/>
    <property type="match status" value="1"/>
</dbReference>
<dbReference type="CDD" id="cd16442">
    <property type="entry name" value="BPL"/>
    <property type="match status" value="1"/>
</dbReference>
<sequence>MGTDAGWVDRLDVDRIEEAASGCVIGRRVVVYQSTRSTNDIAWEYAKGAESDGLVVFAEEQSGGRGRRGNKWLSSAGQSLLCSVIVSGVSAGAELLTLASAVATAEAIREYAGVSARIKWPNDVMVGGKKICGILVESRAIAGRKVFVVGIGINCHQGEDFFGSEELRMPGTSVDLAMGEVCDRNELAGVLLRKLDVWVGKMQADEKAVIDGWGRLSSQLGEYVTVEHNNRRYSGICAGVDPVEGLILRLDGGAVRMFEAGQTTIVKHS</sequence>
<keyword evidence="1" id="KW-0436">Ligase</keyword>
<dbReference type="NCBIfam" id="TIGR00121">
    <property type="entry name" value="birA_ligase"/>
    <property type="match status" value="1"/>
</dbReference>